<comment type="function">
    <text evidence="2">Adenine glycosylase active on G-A mispairs. MutY also corrects error-prone DNA synthesis past GO lesions which are due to the oxidatively damaged form of guanine: 7,8-dihydro-8-oxoguanine (8-oxo-dGTP).</text>
</comment>
<dbReference type="PANTHER" id="PTHR42944">
    <property type="entry name" value="ADENINE DNA GLYCOSYLASE"/>
    <property type="match status" value="1"/>
</dbReference>
<reference evidence="16 17" key="1">
    <citation type="submission" date="2021-10" db="EMBL/GenBank/DDBJ databases">
        <title>Anaerobic single-cell dispensing facilitates the cultivation of human gut bacteria.</title>
        <authorList>
            <person name="Afrizal A."/>
        </authorList>
    </citation>
    <scope>NUCLEOTIDE SEQUENCE [LARGE SCALE GENOMIC DNA]</scope>
    <source>
        <strain evidence="16 17">CLA-AA-H270</strain>
    </source>
</reference>
<dbReference type="SUPFAM" id="SSF55811">
    <property type="entry name" value="Nudix"/>
    <property type="match status" value="1"/>
</dbReference>
<dbReference type="Pfam" id="PF00730">
    <property type="entry name" value="HhH-GPD"/>
    <property type="match status" value="1"/>
</dbReference>
<evidence type="ECO:0000256" key="8">
    <source>
        <dbReference type="ARBA" id="ARBA00022763"/>
    </source>
</evidence>
<dbReference type="CDD" id="cd03431">
    <property type="entry name" value="NUDIX_DNA_Glycosylase_C-MutY"/>
    <property type="match status" value="1"/>
</dbReference>
<dbReference type="AlphaFoldDB" id="A0AAW4W0J6"/>
<dbReference type="PROSITE" id="PS01155">
    <property type="entry name" value="ENDONUCLEASE_III_2"/>
    <property type="match status" value="1"/>
</dbReference>
<evidence type="ECO:0000256" key="6">
    <source>
        <dbReference type="ARBA" id="ARBA00022485"/>
    </source>
</evidence>
<evidence type="ECO:0000313" key="16">
    <source>
        <dbReference type="EMBL" id="MCC2176553.1"/>
    </source>
</evidence>
<dbReference type="InterPro" id="IPR029119">
    <property type="entry name" value="MutY_C"/>
</dbReference>
<keyword evidence="10 14" id="KW-0408">Iron</keyword>
<organism evidence="16 17">
    <name type="scientific">Agathobaculum butyriciproducens</name>
    <dbReference type="NCBI Taxonomy" id="1628085"/>
    <lineage>
        <taxon>Bacteria</taxon>
        <taxon>Bacillati</taxon>
        <taxon>Bacillota</taxon>
        <taxon>Clostridia</taxon>
        <taxon>Eubacteriales</taxon>
        <taxon>Butyricicoccaceae</taxon>
        <taxon>Agathobaculum</taxon>
    </lineage>
</organism>
<dbReference type="Proteomes" id="UP001298753">
    <property type="component" value="Unassembled WGS sequence"/>
</dbReference>
<dbReference type="SUPFAM" id="SSF48150">
    <property type="entry name" value="DNA-glycosylase"/>
    <property type="match status" value="1"/>
</dbReference>
<evidence type="ECO:0000259" key="15">
    <source>
        <dbReference type="SMART" id="SM00478"/>
    </source>
</evidence>
<dbReference type="CDD" id="cd00056">
    <property type="entry name" value="ENDO3c"/>
    <property type="match status" value="1"/>
</dbReference>
<dbReference type="GO" id="GO:0006298">
    <property type="term" value="P:mismatch repair"/>
    <property type="evidence" value="ECO:0007669"/>
    <property type="project" value="TreeGrafter"/>
</dbReference>
<dbReference type="Pfam" id="PF00633">
    <property type="entry name" value="HHH"/>
    <property type="match status" value="1"/>
</dbReference>
<evidence type="ECO:0000256" key="9">
    <source>
        <dbReference type="ARBA" id="ARBA00022801"/>
    </source>
</evidence>
<keyword evidence="13 14" id="KW-0326">Glycosidase</keyword>
<dbReference type="InterPro" id="IPR023170">
    <property type="entry name" value="HhH_base_excis_C"/>
</dbReference>
<comment type="cofactor">
    <cofactor evidence="14">
        <name>[4Fe-4S] cluster</name>
        <dbReference type="ChEBI" id="CHEBI:49883"/>
    </cofactor>
    <text evidence="14">Binds 1 [4Fe-4S] cluster.</text>
</comment>
<proteinExistence type="inferred from homology"/>
<dbReference type="SMART" id="SM00478">
    <property type="entry name" value="ENDO3c"/>
    <property type="match status" value="1"/>
</dbReference>
<keyword evidence="7" id="KW-0479">Metal-binding</keyword>
<evidence type="ECO:0000256" key="1">
    <source>
        <dbReference type="ARBA" id="ARBA00000843"/>
    </source>
</evidence>
<evidence type="ECO:0000256" key="10">
    <source>
        <dbReference type="ARBA" id="ARBA00023004"/>
    </source>
</evidence>
<dbReference type="InterPro" id="IPR004036">
    <property type="entry name" value="Endonuclease-III-like_CS2"/>
</dbReference>
<evidence type="ECO:0000256" key="4">
    <source>
        <dbReference type="ARBA" id="ARBA00012045"/>
    </source>
</evidence>
<dbReference type="InterPro" id="IPR044298">
    <property type="entry name" value="MIG/MutY"/>
</dbReference>
<dbReference type="GO" id="GO:0035485">
    <property type="term" value="F:adenine/guanine mispair binding"/>
    <property type="evidence" value="ECO:0007669"/>
    <property type="project" value="TreeGrafter"/>
</dbReference>
<evidence type="ECO:0000313" key="17">
    <source>
        <dbReference type="Proteomes" id="UP001298753"/>
    </source>
</evidence>
<feature type="domain" description="HhH-GPD" evidence="15">
    <location>
        <begin position="40"/>
        <end position="191"/>
    </location>
</feature>
<comment type="catalytic activity">
    <reaction evidence="1 14">
        <text>Hydrolyzes free adenine bases from 7,8-dihydro-8-oxoguanine:adenine mismatched double-stranded DNA, leaving an apurinic site.</text>
        <dbReference type="EC" id="3.2.2.31"/>
    </reaction>
</comment>
<evidence type="ECO:0000256" key="13">
    <source>
        <dbReference type="ARBA" id="ARBA00023295"/>
    </source>
</evidence>
<keyword evidence="11" id="KW-0411">Iron-sulfur</keyword>
<dbReference type="InterPro" id="IPR011257">
    <property type="entry name" value="DNA_glycosylase"/>
</dbReference>
<dbReference type="PANTHER" id="PTHR42944:SF1">
    <property type="entry name" value="ADENINE DNA GLYCOSYLASE"/>
    <property type="match status" value="1"/>
</dbReference>
<dbReference type="GO" id="GO:0000701">
    <property type="term" value="F:purine-specific mismatch base pair DNA N-glycosylase activity"/>
    <property type="evidence" value="ECO:0007669"/>
    <property type="project" value="UniProtKB-EC"/>
</dbReference>
<dbReference type="GeneID" id="98660644"/>
<keyword evidence="6" id="KW-0004">4Fe-4S</keyword>
<evidence type="ECO:0000256" key="7">
    <source>
        <dbReference type="ARBA" id="ARBA00022723"/>
    </source>
</evidence>
<dbReference type="Gene3D" id="3.90.79.10">
    <property type="entry name" value="Nucleoside Triphosphate Pyrophosphohydrolase"/>
    <property type="match status" value="1"/>
</dbReference>
<dbReference type="RefSeq" id="WP_227600464.1">
    <property type="nucleotide sequence ID" value="NZ_JAJEPX010000011.1"/>
</dbReference>
<dbReference type="GO" id="GO:0034039">
    <property type="term" value="F:8-oxo-7,8-dihydroguanine DNA N-glycosylase activity"/>
    <property type="evidence" value="ECO:0007669"/>
    <property type="project" value="TreeGrafter"/>
</dbReference>
<evidence type="ECO:0000256" key="3">
    <source>
        <dbReference type="ARBA" id="ARBA00008343"/>
    </source>
</evidence>
<gene>
    <name evidence="16" type="ORF">LKD22_05355</name>
</gene>
<dbReference type="EMBL" id="JAJEPX010000011">
    <property type="protein sequence ID" value="MCC2176553.1"/>
    <property type="molecule type" value="Genomic_DNA"/>
</dbReference>
<dbReference type="InterPro" id="IPR003265">
    <property type="entry name" value="HhH-GPD_domain"/>
</dbReference>
<dbReference type="EC" id="3.2.2.31" evidence="4 14"/>
<comment type="caution">
    <text evidence="16">The sequence shown here is derived from an EMBL/GenBank/DDBJ whole genome shotgun (WGS) entry which is preliminary data.</text>
</comment>
<dbReference type="GO" id="GO:0032357">
    <property type="term" value="F:oxidized purine DNA binding"/>
    <property type="evidence" value="ECO:0007669"/>
    <property type="project" value="TreeGrafter"/>
</dbReference>
<evidence type="ECO:0000256" key="5">
    <source>
        <dbReference type="ARBA" id="ARBA00022023"/>
    </source>
</evidence>
<evidence type="ECO:0000256" key="14">
    <source>
        <dbReference type="RuleBase" id="RU365096"/>
    </source>
</evidence>
<accession>A0AAW4W0J6</accession>
<dbReference type="GO" id="GO:0006284">
    <property type="term" value="P:base-excision repair"/>
    <property type="evidence" value="ECO:0007669"/>
    <property type="project" value="UniProtKB-UniRule"/>
</dbReference>
<evidence type="ECO:0000256" key="11">
    <source>
        <dbReference type="ARBA" id="ARBA00023014"/>
    </source>
</evidence>
<evidence type="ECO:0000256" key="12">
    <source>
        <dbReference type="ARBA" id="ARBA00023204"/>
    </source>
</evidence>
<evidence type="ECO:0000256" key="2">
    <source>
        <dbReference type="ARBA" id="ARBA00002933"/>
    </source>
</evidence>
<dbReference type="GO" id="GO:0046872">
    <property type="term" value="F:metal ion binding"/>
    <property type="evidence" value="ECO:0007669"/>
    <property type="project" value="UniProtKB-UniRule"/>
</dbReference>
<keyword evidence="8 14" id="KW-0227">DNA damage</keyword>
<dbReference type="Gene3D" id="1.10.340.30">
    <property type="entry name" value="Hypothetical protein, domain 2"/>
    <property type="match status" value="1"/>
</dbReference>
<name>A0AAW4W0J6_9FIRM</name>
<dbReference type="GO" id="GO:0051539">
    <property type="term" value="F:4 iron, 4 sulfur cluster binding"/>
    <property type="evidence" value="ECO:0007669"/>
    <property type="project" value="UniProtKB-UniRule"/>
</dbReference>
<dbReference type="FunFam" id="1.10.340.30:FF:000002">
    <property type="entry name" value="Adenine DNA glycosylase"/>
    <property type="match status" value="1"/>
</dbReference>
<dbReference type="Pfam" id="PF14815">
    <property type="entry name" value="NUDIX_4"/>
    <property type="match status" value="1"/>
</dbReference>
<protein>
    <recommendedName>
        <fullName evidence="5 14">Adenine DNA glycosylase</fullName>
        <ecNumber evidence="4 14">3.2.2.31</ecNumber>
    </recommendedName>
</protein>
<keyword evidence="12" id="KW-0234">DNA repair</keyword>
<keyword evidence="17" id="KW-1185">Reference proteome</keyword>
<sequence length="347" mass="38346">MSGVSKAIVQPLLSWYDAGHRDLPWRSEPAPYRVWVSEIMLQQTRVEAVRGYFSRWMNALPDIPALAAADEAVYTKLWEGLGYYSRVRNLHRAAVLLCEEYGGELPADYDRLLALPGVGEYTAGAVASIAFGLPVPAVDGNVLRVAARLDNDFTPITDAKFKKQTRERFAALMPSDRPGDLNQSLMELGATVCLPNGAPRCGDCPIQHLCEGFHRGNAAVLPLRAAKKARRVENRTVLVVRCGQLVGLRQRPKKGLLAGLWELPSLDGHLSPDELRAALTEMGWSVRKLLSLRPAKHIFTHVEWHMNGVYVELDAPAPALTFVTPAELRDAYALPSAFRSFVSVLED</sequence>
<dbReference type="InterPro" id="IPR015797">
    <property type="entry name" value="NUDIX_hydrolase-like_dom_sf"/>
</dbReference>
<keyword evidence="9" id="KW-0378">Hydrolase</keyword>
<dbReference type="Gene3D" id="1.10.1670.10">
    <property type="entry name" value="Helix-hairpin-Helix base-excision DNA repair enzymes (C-terminal)"/>
    <property type="match status" value="1"/>
</dbReference>
<dbReference type="InterPro" id="IPR000445">
    <property type="entry name" value="HhH_motif"/>
</dbReference>
<comment type="similarity">
    <text evidence="3 14">Belongs to the Nth/MutY family.</text>
</comment>